<protein>
    <submittedName>
        <fullName evidence="2">Uncharacterized protein</fullName>
    </submittedName>
</protein>
<dbReference type="EMBL" id="SEYY01000066">
    <property type="protein sequence ID" value="KAB7508098.1"/>
    <property type="molecule type" value="Genomic_DNA"/>
</dbReference>
<feature type="non-terminal residue" evidence="2">
    <location>
        <position position="153"/>
    </location>
</feature>
<organism evidence="2 3">
    <name type="scientific">Armadillidium nasatum</name>
    <dbReference type="NCBI Taxonomy" id="96803"/>
    <lineage>
        <taxon>Eukaryota</taxon>
        <taxon>Metazoa</taxon>
        <taxon>Ecdysozoa</taxon>
        <taxon>Arthropoda</taxon>
        <taxon>Crustacea</taxon>
        <taxon>Multicrustacea</taxon>
        <taxon>Malacostraca</taxon>
        <taxon>Eumalacostraca</taxon>
        <taxon>Peracarida</taxon>
        <taxon>Isopoda</taxon>
        <taxon>Oniscidea</taxon>
        <taxon>Crinocheta</taxon>
        <taxon>Armadillidiidae</taxon>
        <taxon>Armadillidium</taxon>
    </lineage>
</organism>
<reference evidence="2 3" key="1">
    <citation type="journal article" date="2019" name="PLoS Biol.">
        <title>Sex chromosomes control vertical transmission of feminizing Wolbachia symbionts in an isopod.</title>
        <authorList>
            <person name="Becking T."/>
            <person name="Chebbi M.A."/>
            <person name="Giraud I."/>
            <person name="Moumen B."/>
            <person name="Laverre T."/>
            <person name="Caubet Y."/>
            <person name="Peccoud J."/>
            <person name="Gilbert C."/>
            <person name="Cordaux R."/>
        </authorList>
    </citation>
    <scope>NUCLEOTIDE SEQUENCE [LARGE SCALE GENOMIC DNA]</scope>
    <source>
        <strain evidence="2">ANa2</strain>
        <tissue evidence="2">Whole body excluding digestive tract and cuticle</tissue>
    </source>
</reference>
<proteinExistence type="predicted"/>
<sequence length="153" mass="17426">VVDKSVQLLSAKKNSLTIKTLLDVAKRASVTQYEHQQVDDYEYCKKKQPDEPTGTGNAICELSEPTPPLPPLPPVVLPAVVREKREALSSKLGSETVRRLKRSLIWPWPYYSDDVDALYMFDEAGLYVLSDLTLESRPCRRRYVPYLDDVSRV</sequence>
<dbReference type="Proteomes" id="UP000326759">
    <property type="component" value="Unassembled WGS sequence"/>
</dbReference>
<accession>A0A5N5TPJ7</accession>
<gene>
    <name evidence="2" type="ORF">Anas_08943</name>
</gene>
<name>A0A5N5TPJ7_9CRUS</name>
<comment type="caution">
    <text evidence="2">The sequence shown here is derived from an EMBL/GenBank/DDBJ whole genome shotgun (WGS) entry which is preliminary data.</text>
</comment>
<evidence type="ECO:0000256" key="1">
    <source>
        <dbReference type="SAM" id="MobiDB-lite"/>
    </source>
</evidence>
<evidence type="ECO:0000313" key="3">
    <source>
        <dbReference type="Proteomes" id="UP000326759"/>
    </source>
</evidence>
<evidence type="ECO:0000313" key="2">
    <source>
        <dbReference type="EMBL" id="KAB7508098.1"/>
    </source>
</evidence>
<feature type="non-terminal residue" evidence="2">
    <location>
        <position position="1"/>
    </location>
</feature>
<dbReference type="AlphaFoldDB" id="A0A5N5TPJ7"/>
<feature type="region of interest" description="Disordered" evidence="1">
    <location>
        <begin position="46"/>
        <end position="68"/>
    </location>
</feature>
<keyword evidence="3" id="KW-1185">Reference proteome</keyword>
<dbReference type="OrthoDB" id="10600185at2759"/>